<proteinExistence type="predicted"/>
<accession>A0A1Y2AJQ3</accession>
<keyword evidence="3" id="KW-1185">Reference proteome</keyword>
<feature type="region of interest" description="Disordered" evidence="1">
    <location>
        <begin position="187"/>
        <end position="219"/>
    </location>
</feature>
<reference evidence="2 3" key="1">
    <citation type="submission" date="2016-07" db="EMBL/GenBank/DDBJ databases">
        <title>Pervasive Adenine N6-methylation of Active Genes in Fungi.</title>
        <authorList>
            <consortium name="DOE Joint Genome Institute"/>
            <person name="Mondo S.J."/>
            <person name="Dannebaum R.O."/>
            <person name="Kuo R.C."/>
            <person name="Labutti K."/>
            <person name="Haridas S."/>
            <person name="Kuo A."/>
            <person name="Salamov A."/>
            <person name="Ahrendt S.R."/>
            <person name="Lipzen A."/>
            <person name="Sullivan W."/>
            <person name="Andreopoulos W.B."/>
            <person name="Clum A."/>
            <person name="Lindquist E."/>
            <person name="Daum C."/>
            <person name="Ramamoorthy G.K."/>
            <person name="Gryganskyi A."/>
            <person name="Culley D."/>
            <person name="Magnuson J.K."/>
            <person name="James T.Y."/>
            <person name="O'Malley M.A."/>
            <person name="Stajich J.E."/>
            <person name="Spatafora J.W."/>
            <person name="Visel A."/>
            <person name="Grigoriev I.V."/>
        </authorList>
    </citation>
    <scope>NUCLEOTIDE SEQUENCE [LARGE SCALE GENOMIC DNA]</scope>
    <source>
        <strain evidence="2 3">68-887.2</strain>
    </source>
</reference>
<dbReference type="OrthoDB" id="2015333at2759"/>
<evidence type="ECO:0000256" key="1">
    <source>
        <dbReference type="SAM" id="MobiDB-lite"/>
    </source>
</evidence>
<feature type="compositionally biased region" description="Low complexity" evidence="1">
    <location>
        <begin position="25"/>
        <end position="42"/>
    </location>
</feature>
<feature type="compositionally biased region" description="Basic and acidic residues" evidence="1">
    <location>
        <begin position="202"/>
        <end position="219"/>
    </location>
</feature>
<dbReference type="PANTHER" id="PTHR47263:SF1">
    <property type="entry name" value="C2 DOMAIN PROTEIN (AFU_ORTHOLOGUE AFUA_7G02350)"/>
    <property type="match status" value="1"/>
</dbReference>
<dbReference type="EMBL" id="MCFC01000093">
    <property type="protein sequence ID" value="ORY22447.1"/>
    <property type="molecule type" value="Genomic_DNA"/>
</dbReference>
<dbReference type="InParanoid" id="A0A1Y2AJQ3"/>
<comment type="caution">
    <text evidence="2">The sequence shown here is derived from an EMBL/GenBank/DDBJ whole genome shotgun (WGS) entry which is preliminary data.</text>
</comment>
<name>A0A1Y2AJQ3_9TREE</name>
<sequence>MGLRSCLEVLFAQRASLPKEPEKLAPSTPAPSTSTSNSTPSRRSYHDVLSFDLSSLVGGRDSKSPKYPEKLLKVLDTTLQRIAMGQEPKFSDQRFRRTAASFWSTTWPDKTFQRQMRESRKIEDLILPFVTSATKSLKKEDELVDGAWKFELNTQIALFLDLLADSLNAVGPIPGELSTRLESYRARLRAPEPNGSSSTDARSSDRGHGEKSDVESVRSVRRDIEGLKGRETEGVAQLFGMTEDDLASKLKELQSICTEQAALEDLKVSKFTILC</sequence>
<dbReference type="AlphaFoldDB" id="A0A1Y2AJQ3"/>
<dbReference type="InterPro" id="IPR052811">
    <property type="entry name" value="Glucose_resp_signaling"/>
</dbReference>
<evidence type="ECO:0000313" key="2">
    <source>
        <dbReference type="EMBL" id="ORY22447.1"/>
    </source>
</evidence>
<gene>
    <name evidence="2" type="ORF">BCR39DRAFT_473921</name>
</gene>
<dbReference type="Proteomes" id="UP000193986">
    <property type="component" value="Unassembled WGS sequence"/>
</dbReference>
<dbReference type="STRING" id="71784.A0A1Y2AJQ3"/>
<evidence type="ECO:0000313" key="3">
    <source>
        <dbReference type="Proteomes" id="UP000193986"/>
    </source>
</evidence>
<feature type="region of interest" description="Disordered" evidence="1">
    <location>
        <begin position="18"/>
        <end position="45"/>
    </location>
</feature>
<dbReference type="PANTHER" id="PTHR47263">
    <property type="entry name" value="ADENYLATE CYCLASE ACTIVATION PROTEIN GIT1"/>
    <property type="match status" value="1"/>
</dbReference>
<protein>
    <submittedName>
        <fullName evidence="2">Uncharacterized protein</fullName>
    </submittedName>
</protein>
<organism evidence="2 3">
    <name type="scientific">Naematelia encephala</name>
    <dbReference type="NCBI Taxonomy" id="71784"/>
    <lineage>
        <taxon>Eukaryota</taxon>
        <taxon>Fungi</taxon>
        <taxon>Dikarya</taxon>
        <taxon>Basidiomycota</taxon>
        <taxon>Agaricomycotina</taxon>
        <taxon>Tremellomycetes</taxon>
        <taxon>Tremellales</taxon>
        <taxon>Naemateliaceae</taxon>
        <taxon>Naematelia</taxon>
    </lineage>
</organism>